<keyword evidence="3" id="KW-0808">Transferase</keyword>
<feature type="domain" description="RdRp catalytic" evidence="10">
    <location>
        <begin position="233"/>
        <end position="363"/>
    </location>
</feature>
<accession>I6W843</accession>
<dbReference type="SUPFAM" id="SSF56672">
    <property type="entry name" value="DNA/RNA polymerases"/>
    <property type="match status" value="1"/>
</dbReference>
<dbReference type="KEGG" id="vg:14296834"/>
<dbReference type="GeneID" id="14296834"/>
<evidence type="ECO:0000256" key="6">
    <source>
        <dbReference type="ARBA" id="ARBA00022953"/>
    </source>
</evidence>
<keyword evidence="5" id="KW-0547">Nucleotide-binding</keyword>
<protein>
    <recommendedName>
        <fullName evidence="1">RNA-directed RNA polymerase</fullName>
        <ecNumber evidence="1">2.7.7.48</ecNumber>
    </recommendedName>
    <alternativeName>
        <fullName evidence="7">RNA replicase beta chain</fullName>
    </alternativeName>
</protein>
<evidence type="ECO:0000256" key="4">
    <source>
        <dbReference type="ARBA" id="ARBA00022695"/>
    </source>
</evidence>
<keyword evidence="12" id="KW-1185">Reference proteome</keyword>
<evidence type="ECO:0000256" key="5">
    <source>
        <dbReference type="ARBA" id="ARBA00022741"/>
    </source>
</evidence>
<dbReference type="EMBL" id="JX045649">
    <property type="protein sequence ID" value="AFN37815.1"/>
    <property type="molecule type" value="Genomic_RNA"/>
</dbReference>
<dbReference type="InterPro" id="IPR043502">
    <property type="entry name" value="DNA/RNA_pol_sf"/>
</dbReference>
<dbReference type="Pfam" id="PF03431">
    <property type="entry name" value="RNA_replicase_B"/>
    <property type="match status" value="1"/>
</dbReference>
<organism evidence="11 12">
    <name type="scientific">Enterobacteria phage C-1 INW-2012</name>
    <dbReference type="NCBI Taxonomy" id="1206313"/>
    <lineage>
        <taxon>Viruses</taxon>
        <taxon>Riboviria</taxon>
        <taxon>Orthornavirae</taxon>
        <taxon>Lenarviricota</taxon>
        <taxon>Leviviricetes</taxon>
        <taxon>Norzivirales</taxon>
        <taxon>Fiersviridae</taxon>
        <taxon>Cunavirus</taxon>
        <taxon>Cunavirus pretoriense</taxon>
    </lineage>
</organism>
<keyword evidence="4" id="KW-0548">Nucleotidyltransferase</keyword>
<comment type="catalytic activity">
    <reaction evidence="8">
        <text>RNA(n) + a ribonucleoside 5'-triphosphate = RNA(n+1) + diphosphate</text>
        <dbReference type="Rhea" id="RHEA:21248"/>
        <dbReference type="Rhea" id="RHEA-COMP:14527"/>
        <dbReference type="Rhea" id="RHEA-COMP:17342"/>
        <dbReference type="ChEBI" id="CHEBI:33019"/>
        <dbReference type="ChEBI" id="CHEBI:61557"/>
        <dbReference type="ChEBI" id="CHEBI:140395"/>
        <dbReference type="EC" id="2.7.7.48"/>
    </reaction>
</comment>
<feature type="binding site" evidence="9">
    <location>
        <position position="248"/>
    </location>
    <ligand>
        <name>Mg(2+)</name>
        <dbReference type="ChEBI" id="CHEBI:18420"/>
        <label>2</label>
    </ligand>
</feature>
<dbReference type="InterPro" id="IPR007096">
    <property type="entry name" value="RNA-dir_Rpol_cat_phage"/>
</dbReference>
<dbReference type="OrthoDB" id="10751at10239"/>
<name>I6W843_9VIRU</name>
<reference evidence="11 12" key="1">
    <citation type="journal article" date="2012" name="J. Bacteriol.">
        <title>Rethinking the Evolution of Single-Stranded RNA (ssRNA) Bacteriophages Based on Genomic Sequences and Characterizations of Two R-Plasmid-Dependent ssRNA Phages, C-1 and Hgal1.</title>
        <authorList>
            <person name="Kannoly S."/>
            <person name="Shao Y."/>
            <person name="Wang I.N."/>
        </authorList>
    </citation>
    <scope>NUCLEOTIDE SEQUENCE [LARGE SCALE GENOMIC DNA]</scope>
</reference>
<dbReference type="Proteomes" id="UP000201312">
    <property type="component" value="Segment"/>
</dbReference>
<dbReference type="GO" id="GO:0000166">
    <property type="term" value="F:nucleotide binding"/>
    <property type="evidence" value="ECO:0007669"/>
    <property type="project" value="UniProtKB-KW"/>
</dbReference>
<evidence type="ECO:0000256" key="2">
    <source>
        <dbReference type="ARBA" id="ARBA00022484"/>
    </source>
</evidence>
<dbReference type="PROSITE" id="PS50522">
    <property type="entry name" value="RDRP_PHAGE"/>
    <property type="match status" value="1"/>
</dbReference>
<sequence>MAKKAGRGSDRLALNPDVHRTIVREVTSLVRSLSHESFRIKYLEEEWLSKINDPESGLTPKERRAAAINKWLLTEERNARTNHRLIFDSTVIDGLNTDKFFDTVRRFVRGIIGDEPPEDLWRFGRFSNGASTSKTRLLGRAAQKFRDTADITLEAQPYLKYFTEGLVSELGPVEYRTVPGNILFTVPKNALIDRVACKEPDINMYLQLAVGGFIRSRLRRFGIDLNDQTKNQELARIGSLTGELATVDLSSASDSITSALVQKVVSDEWFVMLDNLRCRETVIDGELHENHMFSSMGNGFTFELESLIFLCMSRAAAYHYGVKGTISVYGDDIIIPSPIVSQSQEPVRFAGLLFNDKKSFNTGPFRESCGAHWYNGIDVKPFYLREPINHVSRLIHFLNRLRQWCSEDGICDPRFYPIWKKWSKLIPSNLKGGWDCERIDSLVSNCYPRLTLHKVSRDITTKDSGAYLTWHNLKTVDPTSSVEIEEILPLEKFVVRRYRTTRGSPGPSGWDVSRRPLFPQEL</sequence>
<evidence type="ECO:0000256" key="7">
    <source>
        <dbReference type="ARBA" id="ARBA00030248"/>
    </source>
</evidence>
<evidence type="ECO:0000313" key="12">
    <source>
        <dbReference type="Proteomes" id="UP000201312"/>
    </source>
</evidence>
<evidence type="ECO:0000313" key="11">
    <source>
        <dbReference type="EMBL" id="AFN37815.1"/>
    </source>
</evidence>
<proteinExistence type="predicted"/>
<evidence type="ECO:0000256" key="8">
    <source>
        <dbReference type="ARBA" id="ARBA00048744"/>
    </source>
</evidence>
<keyword evidence="9" id="KW-0479">Metal-binding</keyword>
<dbReference type="GO" id="GO:0039694">
    <property type="term" value="P:viral RNA genome replication"/>
    <property type="evidence" value="ECO:0007669"/>
    <property type="project" value="InterPro"/>
</dbReference>
<feature type="binding site" evidence="9">
    <location>
        <position position="331"/>
    </location>
    <ligand>
        <name>Mg(2+)</name>
        <dbReference type="ChEBI" id="CHEBI:18420"/>
        <label>2</label>
    </ligand>
</feature>
<keyword evidence="2" id="KW-0696">RNA-directed RNA polymerase</keyword>
<dbReference type="RefSeq" id="YP_007237129.1">
    <property type="nucleotide sequence ID" value="NC_019920.1"/>
</dbReference>
<dbReference type="GO" id="GO:0046872">
    <property type="term" value="F:metal ion binding"/>
    <property type="evidence" value="ECO:0007669"/>
    <property type="project" value="UniProtKB-KW"/>
</dbReference>
<evidence type="ECO:0000259" key="10">
    <source>
        <dbReference type="PROSITE" id="PS50522"/>
    </source>
</evidence>
<comment type="cofactor">
    <cofactor evidence="9">
        <name>Mg(2+)</name>
        <dbReference type="ChEBI" id="CHEBI:18420"/>
    </cofactor>
    <text evidence="9">Binds 2 Mg(2+) per subunit.</text>
</comment>
<feature type="binding site" evidence="9">
    <location>
        <position position="332"/>
    </location>
    <ligand>
        <name>Mg(2+)</name>
        <dbReference type="ChEBI" id="CHEBI:18420"/>
        <label>2</label>
    </ligand>
</feature>
<evidence type="ECO:0000256" key="3">
    <source>
        <dbReference type="ARBA" id="ARBA00022679"/>
    </source>
</evidence>
<evidence type="ECO:0000256" key="1">
    <source>
        <dbReference type="ARBA" id="ARBA00012494"/>
    </source>
</evidence>
<evidence type="ECO:0000256" key="9">
    <source>
        <dbReference type="PIRSR" id="PIRSR605093-1"/>
    </source>
</evidence>
<dbReference type="InterPro" id="IPR005093">
    <property type="entry name" value="RNArep_beta"/>
</dbReference>
<keyword evidence="6" id="KW-0693">Viral RNA replication</keyword>
<keyword evidence="9" id="KW-0460">Magnesium</keyword>
<dbReference type="GO" id="GO:0003968">
    <property type="term" value="F:RNA-directed RNA polymerase activity"/>
    <property type="evidence" value="ECO:0007669"/>
    <property type="project" value="UniProtKB-KW"/>
</dbReference>
<dbReference type="EC" id="2.7.7.48" evidence="1"/>